<dbReference type="Proteomes" id="UP000186268">
    <property type="component" value="Unassembled WGS sequence"/>
</dbReference>
<dbReference type="InterPro" id="IPR038625">
    <property type="entry name" value="R_equi_Vir_sf"/>
</dbReference>
<evidence type="ECO:0008006" key="3">
    <source>
        <dbReference type="Google" id="ProtNLM"/>
    </source>
</evidence>
<comment type="caution">
    <text evidence="1">The sequence shown here is derived from an EMBL/GenBank/DDBJ whole genome shotgun (WGS) entry which is preliminary data.</text>
</comment>
<dbReference type="RefSeq" id="WP_074023260.1">
    <property type="nucleotide sequence ID" value="NZ_CAWNAG010000191.1"/>
</dbReference>
<proteinExistence type="predicted"/>
<dbReference type="OrthoDB" id="1366306at2"/>
<evidence type="ECO:0000313" key="2">
    <source>
        <dbReference type="Proteomes" id="UP000186268"/>
    </source>
</evidence>
<evidence type="ECO:0000313" key="1">
    <source>
        <dbReference type="EMBL" id="OKP03600.1"/>
    </source>
</evidence>
<name>A0A1Q5TTR9_9GAMM</name>
<protein>
    <recommendedName>
        <fullName evidence="3">Virulence associated protein VapA</fullName>
    </recommendedName>
</protein>
<organism evidence="1 2">
    <name type="scientific">Xenorhabdus eapokensis</name>
    <dbReference type="NCBI Taxonomy" id="1873482"/>
    <lineage>
        <taxon>Bacteria</taxon>
        <taxon>Pseudomonadati</taxon>
        <taxon>Pseudomonadota</taxon>
        <taxon>Gammaproteobacteria</taxon>
        <taxon>Enterobacterales</taxon>
        <taxon>Morganellaceae</taxon>
        <taxon>Xenorhabdus</taxon>
    </lineage>
</organism>
<reference evidence="1 2" key="1">
    <citation type="submission" date="2016-09" db="EMBL/GenBank/DDBJ databases">
        <title>Xenorhabdus thuongxuanensis sp. nov. and Xenorhabdus eapokensis sp. nov., isolated from Steinernema species.</title>
        <authorList>
            <person name="Kaempfer P."/>
            <person name="Tobias N.J."/>
            <person name="Phan Ke L."/>
            <person name="Bode H.B."/>
            <person name="Glaeser S.P."/>
        </authorList>
    </citation>
    <scope>NUCLEOTIDE SEQUENCE [LARGE SCALE GENOMIC DNA]</scope>
    <source>
        <strain evidence="1 2">DL20</strain>
    </source>
</reference>
<gene>
    <name evidence="1" type="ORF">Xedl_01571</name>
</gene>
<dbReference type="AlphaFoldDB" id="A0A1Q5TTR9"/>
<accession>A0A1Q5TTR9</accession>
<dbReference type="InterPro" id="IPR008810">
    <property type="entry name" value="R_equi_Vir"/>
</dbReference>
<dbReference type="EMBL" id="MKGQ01000008">
    <property type="protein sequence ID" value="OKP03600.1"/>
    <property type="molecule type" value="Genomic_DNA"/>
</dbReference>
<dbReference type="Pfam" id="PF05526">
    <property type="entry name" value="R_equi_Vir"/>
    <property type="match status" value="1"/>
</dbReference>
<keyword evidence="2" id="KW-1185">Reference proteome</keyword>
<dbReference type="Gene3D" id="2.40.128.480">
    <property type="entry name" value="Rhodococcus equi virulence-associated protein"/>
    <property type="match status" value="1"/>
</dbReference>
<sequence>MNELEKNEIKLKVIENFKQTMQGKLDSKLIDEATKRMASSGLDAYSAGGQVESLVFYLRFSLLLDFAGNKVFHGQAGGFTTPGIAAIQGFIFTDDLDALCSNTVSFSFQSTPVSFGLQFFDSNSYLLGSFGGLAISLIVGAGGGSGSWS</sequence>